<feature type="non-terminal residue" evidence="6">
    <location>
        <position position="124"/>
    </location>
</feature>
<dbReference type="InterPro" id="IPR001128">
    <property type="entry name" value="Cyt_P450"/>
</dbReference>
<dbReference type="PANTHER" id="PTHR24300:SF338">
    <property type="entry name" value="CYTOCHROME P450 CYP36A1-RELATED"/>
    <property type="match status" value="1"/>
</dbReference>
<evidence type="ECO:0000256" key="2">
    <source>
        <dbReference type="ARBA" id="ARBA00022723"/>
    </source>
</evidence>
<dbReference type="GO" id="GO:0006805">
    <property type="term" value="P:xenobiotic metabolic process"/>
    <property type="evidence" value="ECO:0007669"/>
    <property type="project" value="TreeGrafter"/>
</dbReference>
<gene>
    <name evidence="6" type="ORF">PENTCL1PPCAC_13492</name>
</gene>
<dbReference type="PANTHER" id="PTHR24300">
    <property type="entry name" value="CYTOCHROME P450 508A4-RELATED"/>
    <property type="match status" value="1"/>
</dbReference>
<evidence type="ECO:0008006" key="8">
    <source>
        <dbReference type="Google" id="ProtNLM"/>
    </source>
</evidence>
<keyword evidence="4" id="KW-0560">Oxidoreductase</keyword>
<dbReference type="GO" id="GO:0005737">
    <property type="term" value="C:cytoplasm"/>
    <property type="evidence" value="ECO:0007669"/>
    <property type="project" value="TreeGrafter"/>
</dbReference>
<evidence type="ECO:0000256" key="5">
    <source>
        <dbReference type="SAM" id="SignalP"/>
    </source>
</evidence>
<feature type="chain" id="PRO_5043719588" description="Cytochrome P450" evidence="5">
    <location>
        <begin position="21"/>
        <end position="124"/>
    </location>
</feature>
<protein>
    <recommendedName>
        <fullName evidence="8">Cytochrome P450</fullName>
    </recommendedName>
</protein>
<accession>A0AAV5T6X3</accession>
<dbReference type="Pfam" id="PF00067">
    <property type="entry name" value="p450"/>
    <property type="match status" value="1"/>
</dbReference>
<dbReference type="InterPro" id="IPR036396">
    <property type="entry name" value="Cyt_P450_sf"/>
</dbReference>
<dbReference type="Proteomes" id="UP001432027">
    <property type="component" value="Unassembled WGS sequence"/>
</dbReference>
<keyword evidence="4" id="KW-0503">Monooxygenase</keyword>
<keyword evidence="5" id="KW-0732">Signal</keyword>
<proteinExistence type="inferred from homology"/>
<feature type="signal peptide" evidence="5">
    <location>
        <begin position="1"/>
        <end position="20"/>
    </location>
</feature>
<keyword evidence="7" id="KW-1185">Reference proteome</keyword>
<comment type="caution">
    <text evidence="6">The sequence shown here is derived from an EMBL/GenBank/DDBJ whole genome shotgun (WGS) entry which is preliminary data.</text>
</comment>
<dbReference type="EMBL" id="BTSX01000003">
    <property type="protein sequence ID" value="GMS91317.1"/>
    <property type="molecule type" value="Genomic_DNA"/>
</dbReference>
<dbReference type="InterPro" id="IPR050182">
    <property type="entry name" value="Cytochrome_P450_fam2"/>
</dbReference>
<evidence type="ECO:0000313" key="7">
    <source>
        <dbReference type="Proteomes" id="UP001432027"/>
    </source>
</evidence>
<keyword evidence="2" id="KW-0479">Metal-binding</keyword>
<dbReference type="SUPFAM" id="SSF48264">
    <property type="entry name" value="Cytochrome P450"/>
    <property type="match status" value="1"/>
</dbReference>
<comment type="similarity">
    <text evidence="1">Belongs to the cytochrome P450 family.</text>
</comment>
<dbReference type="AlphaFoldDB" id="A0AAV5T6X3"/>
<dbReference type="GO" id="GO:0005506">
    <property type="term" value="F:iron ion binding"/>
    <property type="evidence" value="ECO:0007669"/>
    <property type="project" value="InterPro"/>
</dbReference>
<reference evidence="6" key="1">
    <citation type="submission" date="2023-10" db="EMBL/GenBank/DDBJ databases">
        <title>Genome assembly of Pristionchus species.</title>
        <authorList>
            <person name="Yoshida K."/>
            <person name="Sommer R.J."/>
        </authorList>
    </citation>
    <scope>NUCLEOTIDE SEQUENCE</scope>
    <source>
        <strain evidence="6">RS0144</strain>
    </source>
</reference>
<dbReference type="PRINTS" id="PR00463">
    <property type="entry name" value="EP450I"/>
</dbReference>
<feature type="non-terminal residue" evidence="6">
    <location>
        <position position="1"/>
    </location>
</feature>
<sequence length="124" mass="14353">QMHASAVALWSAGFDTTVATLRLCCLELVNNPEVQRKLQKEIDGVIGKRRIRFEDREKLPYLSAFLQEVYRLLNVLPIMFIRQTSQDTVIEGWQIPVGTNILPQFSMVHSDPNEFERPEFFCPD</sequence>
<dbReference type="GO" id="GO:0016712">
    <property type="term" value="F:oxidoreductase activity, acting on paired donors, with incorporation or reduction of molecular oxygen, reduced flavin or flavoprotein as one donor, and incorporation of one atom of oxygen"/>
    <property type="evidence" value="ECO:0007669"/>
    <property type="project" value="TreeGrafter"/>
</dbReference>
<evidence type="ECO:0000256" key="1">
    <source>
        <dbReference type="ARBA" id="ARBA00010617"/>
    </source>
</evidence>
<dbReference type="InterPro" id="IPR002401">
    <property type="entry name" value="Cyt_P450_E_grp-I"/>
</dbReference>
<keyword evidence="3" id="KW-0408">Iron</keyword>
<name>A0AAV5T6X3_9BILA</name>
<dbReference type="Gene3D" id="1.10.630.10">
    <property type="entry name" value="Cytochrome P450"/>
    <property type="match status" value="1"/>
</dbReference>
<evidence type="ECO:0000256" key="4">
    <source>
        <dbReference type="ARBA" id="ARBA00023033"/>
    </source>
</evidence>
<evidence type="ECO:0000313" key="6">
    <source>
        <dbReference type="EMBL" id="GMS91317.1"/>
    </source>
</evidence>
<organism evidence="6 7">
    <name type="scientific">Pristionchus entomophagus</name>
    <dbReference type="NCBI Taxonomy" id="358040"/>
    <lineage>
        <taxon>Eukaryota</taxon>
        <taxon>Metazoa</taxon>
        <taxon>Ecdysozoa</taxon>
        <taxon>Nematoda</taxon>
        <taxon>Chromadorea</taxon>
        <taxon>Rhabditida</taxon>
        <taxon>Rhabditina</taxon>
        <taxon>Diplogasteromorpha</taxon>
        <taxon>Diplogasteroidea</taxon>
        <taxon>Neodiplogasteridae</taxon>
        <taxon>Pristionchus</taxon>
    </lineage>
</organism>
<dbReference type="GO" id="GO:0020037">
    <property type="term" value="F:heme binding"/>
    <property type="evidence" value="ECO:0007669"/>
    <property type="project" value="InterPro"/>
</dbReference>
<evidence type="ECO:0000256" key="3">
    <source>
        <dbReference type="ARBA" id="ARBA00023004"/>
    </source>
</evidence>
<dbReference type="GO" id="GO:0006082">
    <property type="term" value="P:organic acid metabolic process"/>
    <property type="evidence" value="ECO:0007669"/>
    <property type="project" value="TreeGrafter"/>
</dbReference>